<evidence type="ECO:0000313" key="2">
    <source>
        <dbReference type="EMBL" id="KIM78240.1"/>
    </source>
</evidence>
<dbReference type="Proteomes" id="UP000054166">
    <property type="component" value="Unassembled WGS sequence"/>
</dbReference>
<name>A0A0C3F0C6_PILCF</name>
<dbReference type="AlphaFoldDB" id="A0A0C3F0C6"/>
<sequence>MVVKVDKVTKIERPAAECVISVSHDNKEQQATVTHSTESLRLGGSANDDPPSDRW</sequence>
<feature type="region of interest" description="Disordered" evidence="1">
    <location>
        <begin position="26"/>
        <end position="55"/>
    </location>
</feature>
<gene>
    <name evidence="2" type="ORF">PILCRDRAFT_824722</name>
</gene>
<dbReference type="InParanoid" id="A0A0C3F0C6"/>
<evidence type="ECO:0000256" key="1">
    <source>
        <dbReference type="SAM" id="MobiDB-lite"/>
    </source>
</evidence>
<reference evidence="3" key="2">
    <citation type="submission" date="2015-01" db="EMBL/GenBank/DDBJ databases">
        <title>Evolutionary Origins and Diversification of the Mycorrhizal Mutualists.</title>
        <authorList>
            <consortium name="DOE Joint Genome Institute"/>
            <consortium name="Mycorrhizal Genomics Consortium"/>
            <person name="Kohler A."/>
            <person name="Kuo A."/>
            <person name="Nagy L.G."/>
            <person name="Floudas D."/>
            <person name="Copeland A."/>
            <person name="Barry K.W."/>
            <person name="Cichocki N."/>
            <person name="Veneault-Fourrey C."/>
            <person name="LaButti K."/>
            <person name="Lindquist E.A."/>
            <person name="Lipzen A."/>
            <person name="Lundell T."/>
            <person name="Morin E."/>
            <person name="Murat C."/>
            <person name="Riley R."/>
            <person name="Ohm R."/>
            <person name="Sun H."/>
            <person name="Tunlid A."/>
            <person name="Henrissat B."/>
            <person name="Grigoriev I.V."/>
            <person name="Hibbett D.S."/>
            <person name="Martin F."/>
        </authorList>
    </citation>
    <scope>NUCLEOTIDE SEQUENCE [LARGE SCALE GENOMIC DNA]</scope>
    <source>
        <strain evidence="3">F 1598</strain>
    </source>
</reference>
<evidence type="ECO:0000313" key="3">
    <source>
        <dbReference type="Proteomes" id="UP000054166"/>
    </source>
</evidence>
<dbReference type="HOGENOM" id="CLU_3033216_0_0_1"/>
<feature type="compositionally biased region" description="Polar residues" evidence="1">
    <location>
        <begin position="29"/>
        <end position="39"/>
    </location>
</feature>
<protein>
    <submittedName>
        <fullName evidence="2">Uncharacterized protein</fullName>
    </submittedName>
</protein>
<dbReference type="EMBL" id="KN833018">
    <property type="protein sequence ID" value="KIM78240.1"/>
    <property type="molecule type" value="Genomic_DNA"/>
</dbReference>
<reference evidence="2 3" key="1">
    <citation type="submission" date="2014-04" db="EMBL/GenBank/DDBJ databases">
        <authorList>
            <consortium name="DOE Joint Genome Institute"/>
            <person name="Kuo A."/>
            <person name="Tarkka M."/>
            <person name="Buscot F."/>
            <person name="Kohler A."/>
            <person name="Nagy L.G."/>
            <person name="Floudas D."/>
            <person name="Copeland A."/>
            <person name="Barry K.W."/>
            <person name="Cichocki N."/>
            <person name="Veneault-Fourrey C."/>
            <person name="LaButti K."/>
            <person name="Lindquist E.A."/>
            <person name="Lipzen A."/>
            <person name="Lundell T."/>
            <person name="Morin E."/>
            <person name="Murat C."/>
            <person name="Sun H."/>
            <person name="Tunlid A."/>
            <person name="Henrissat B."/>
            <person name="Grigoriev I.V."/>
            <person name="Hibbett D.S."/>
            <person name="Martin F."/>
            <person name="Nordberg H.P."/>
            <person name="Cantor M.N."/>
            <person name="Hua S.X."/>
        </authorList>
    </citation>
    <scope>NUCLEOTIDE SEQUENCE [LARGE SCALE GENOMIC DNA]</scope>
    <source>
        <strain evidence="2 3">F 1598</strain>
    </source>
</reference>
<proteinExistence type="predicted"/>
<organism evidence="2 3">
    <name type="scientific">Piloderma croceum (strain F 1598)</name>
    <dbReference type="NCBI Taxonomy" id="765440"/>
    <lineage>
        <taxon>Eukaryota</taxon>
        <taxon>Fungi</taxon>
        <taxon>Dikarya</taxon>
        <taxon>Basidiomycota</taxon>
        <taxon>Agaricomycotina</taxon>
        <taxon>Agaricomycetes</taxon>
        <taxon>Agaricomycetidae</taxon>
        <taxon>Atheliales</taxon>
        <taxon>Atheliaceae</taxon>
        <taxon>Piloderma</taxon>
    </lineage>
</organism>
<accession>A0A0C3F0C6</accession>
<keyword evidence="3" id="KW-1185">Reference proteome</keyword>